<sequence length="78" mass="8384">MTCYIGLIRKDADSDFGVDFPDFPGCVSAGSTLAEAQQMAKEAFMREDGEVLPAPSSLENIMSDPENRDGSPVVIEVD</sequence>
<dbReference type="EMBL" id="JANGSQ010000106">
    <property type="protein sequence ID" value="MCW4591324.1"/>
    <property type="molecule type" value="Genomic_DNA"/>
</dbReference>
<name>A0ABT3K7H4_9PROT</name>
<organism evidence="3 4">
    <name type="scientific">Gluconacetobacter entanii</name>
    <dbReference type="NCBI Taxonomy" id="108528"/>
    <lineage>
        <taxon>Bacteria</taxon>
        <taxon>Pseudomonadati</taxon>
        <taxon>Pseudomonadota</taxon>
        <taxon>Alphaproteobacteria</taxon>
        <taxon>Acetobacterales</taxon>
        <taxon>Acetobacteraceae</taxon>
        <taxon>Gluconacetobacter</taxon>
    </lineage>
</organism>
<dbReference type="SUPFAM" id="SSF143100">
    <property type="entry name" value="TTHA1013/TTHA0281-like"/>
    <property type="match status" value="1"/>
</dbReference>
<evidence type="ECO:0000259" key="2">
    <source>
        <dbReference type="Pfam" id="PF15919"/>
    </source>
</evidence>
<gene>
    <name evidence="3" type="ORF">NO263_12100</name>
</gene>
<feature type="region of interest" description="Disordered" evidence="1">
    <location>
        <begin position="56"/>
        <end position="78"/>
    </location>
</feature>
<dbReference type="InterPro" id="IPR031807">
    <property type="entry name" value="HicB-like"/>
</dbReference>
<evidence type="ECO:0000256" key="1">
    <source>
        <dbReference type="SAM" id="MobiDB-lite"/>
    </source>
</evidence>
<proteinExistence type="predicted"/>
<evidence type="ECO:0000313" key="4">
    <source>
        <dbReference type="Proteomes" id="UP001526337"/>
    </source>
</evidence>
<reference evidence="3 4" key="1">
    <citation type="submission" date="2022-07" db="EMBL/GenBank/DDBJ databases">
        <title>Genome stability of Gluconacetobacter entanii AV429.</title>
        <authorList>
            <person name="Trcek J."/>
            <person name="Cepec E."/>
        </authorList>
    </citation>
    <scope>NUCLEOTIDE SEQUENCE [LARGE SCALE GENOMIC DNA]</scope>
    <source>
        <strain evidence="3 4">AV429_2022</strain>
    </source>
</reference>
<accession>A0ABT3K7H4</accession>
<dbReference type="Gene3D" id="3.30.160.250">
    <property type="match status" value="1"/>
</dbReference>
<comment type="caution">
    <text evidence="3">The sequence shown here is derived from an EMBL/GenBank/DDBJ whole genome shotgun (WGS) entry which is preliminary data.</text>
</comment>
<dbReference type="InterPro" id="IPR035069">
    <property type="entry name" value="TTHA1013/TTHA0281-like"/>
</dbReference>
<protein>
    <submittedName>
        <fullName evidence="3">Type II toxin-antitoxin system HicB family antitoxin</fullName>
    </submittedName>
</protein>
<feature type="domain" description="HicB-like antitoxin of toxin-antitoxin system" evidence="2">
    <location>
        <begin position="4"/>
        <end position="78"/>
    </location>
</feature>
<dbReference type="Proteomes" id="UP001526337">
    <property type="component" value="Unassembled WGS sequence"/>
</dbReference>
<evidence type="ECO:0000313" key="3">
    <source>
        <dbReference type="EMBL" id="MCW4591324.1"/>
    </source>
</evidence>
<dbReference type="RefSeq" id="WP_171791715.1">
    <property type="nucleotide sequence ID" value="NZ_JABJWD010000167.1"/>
</dbReference>
<dbReference type="Pfam" id="PF15919">
    <property type="entry name" value="HicB_lk_antitox"/>
    <property type="match status" value="1"/>
</dbReference>
<keyword evidence="4" id="KW-1185">Reference proteome</keyword>